<evidence type="ECO:0000256" key="2">
    <source>
        <dbReference type="SAM" id="Coils"/>
    </source>
</evidence>
<gene>
    <name evidence="5" type="ORF">MSKU9_3355</name>
</gene>
<dbReference type="FunFam" id="1.10.10.2830:FF:000001">
    <property type="entry name" value="Chromosome partitioning protein ParB"/>
    <property type="match status" value="1"/>
</dbReference>
<dbReference type="Pfam" id="PF02195">
    <property type="entry name" value="ParB_N"/>
    <property type="match status" value="1"/>
</dbReference>
<keyword evidence="6" id="KW-1185">Reference proteome</keyword>
<dbReference type="FunFam" id="3.90.1530.30:FF:000002">
    <property type="entry name" value="Chromosome partitioning protein ParB"/>
    <property type="match status" value="1"/>
</dbReference>
<evidence type="ECO:0000256" key="1">
    <source>
        <dbReference type="ARBA" id="ARBA00006295"/>
    </source>
</evidence>
<dbReference type="InterPro" id="IPR050336">
    <property type="entry name" value="Chromosome_partition/occlusion"/>
</dbReference>
<dbReference type="SUPFAM" id="SSF109709">
    <property type="entry name" value="KorB DNA-binding domain-like"/>
    <property type="match status" value="1"/>
</dbReference>
<dbReference type="Gene3D" id="1.10.10.2830">
    <property type="match status" value="1"/>
</dbReference>
<feature type="coiled-coil region" evidence="2">
    <location>
        <begin position="284"/>
        <end position="311"/>
    </location>
</feature>
<dbReference type="AlphaFoldDB" id="A0A4P5NXW8"/>
<dbReference type="InterPro" id="IPR036086">
    <property type="entry name" value="ParB/Sulfiredoxin_sf"/>
</dbReference>
<keyword evidence="2" id="KW-0175">Coiled coil</keyword>
<feature type="region of interest" description="Disordered" evidence="3">
    <location>
        <begin position="366"/>
        <end position="423"/>
    </location>
</feature>
<dbReference type="SUPFAM" id="SSF110849">
    <property type="entry name" value="ParB/Sulfiredoxin"/>
    <property type="match status" value="1"/>
</dbReference>
<evidence type="ECO:0000313" key="6">
    <source>
        <dbReference type="Proteomes" id="UP000315095"/>
    </source>
</evidence>
<dbReference type="Gene3D" id="3.90.1530.30">
    <property type="match status" value="1"/>
</dbReference>
<protein>
    <submittedName>
        <fullName evidence="5">ParB-like domain-containing protein</fullName>
    </submittedName>
</protein>
<evidence type="ECO:0000313" key="5">
    <source>
        <dbReference type="EMBL" id="GCE85214.1"/>
    </source>
</evidence>
<dbReference type="GO" id="GO:0007059">
    <property type="term" value="P:chromosome segregation"/>
    <property type="evidence" value="ECO:0007669"/>
    <property type="project" value="TreeGrafter"/>
</dbReference>
<dbReference type="Proteomes" id="UP000315095">
    <property type="component" value="Unassembled WGS sequence"/>
</dbReference>
<accession>A0A4P5NXW8</accession>
<dbReference type="CDD" id="cd16406">
    <property type="entry name" value="ParB_N_like"/>
    <property type="match status" value="1"/>
</dbReference>
<dbReference type="PANTHER" id="PTHR33375">
    <property type="entry name" value="CHROMOSOME-PARTITIONING PROTEIN PARB-RELATED"/>
    <property type="match status" value="1"/>
</dbReference>
<feature type="domain" description="ParB-like N-terminal" evidence="4">
    <location>
        <begin position="4"/>
        <end position="75"/>
    </location>
</feature>
<comment type="similarity">
    <text evidence="1">Belongs to the ParB family.</text>
</comment>
<dbReference type="EMBL" id="BDLU01000074">
    <property type="protein sequence ID" value="GCE85214.1"/>
    <property type="molecule type" value="Genomic_DNA"/>
</dbReference>
<dbReference type="GO" id="GO:0005694">
    <property type="term" value="C:chromosome"/>
    <property type="evidence" value="ECO:0007669"/>
    <property type="project" value="TreeGrafter"/>
</dbReference>
<proteinExistence type="inferred from homology"/>
<evidence type="ECO:0000256" key="3">
    <source>
        <dbReference type="SAM" id="MobiDB-lite"/>
    </source>
</evidence>
<dbReference type="InterPro" id="IPR003115">
    <property type="entry name" value="ParB_N"/>
</dbReference>
<comment type="caution">
    <text evidence="5">The sequence shown here is derived from an EMBL/GenBank/DDBJ whole genome shotgun (WGS) entry which is preliminary data.</text>
</comment>
<evidence type="ECO:0000259" key="4">
    <source>
        <dbReference type="Pfam" id="PF02195"/>
    </source>
</evidence>
<feature type="compositionally biased region" description="Acidic residues" evidence="3">
    <location>
        <begin position="368"/>
        <end position="379"/>
    </location>
</feature>
<organism evidence="5 6">
    <name type="scientific">Komagataeibacter diospyri</name>
    <dbReference type="NCBI Taxonomy" id="1932662"/>
    <lineage>
        <taxon>Bacteria</taxon>
        <taxon>Pseudomonadati</taxon>
        <taxon>Pseudomonadota</taxon>
        <taxon>Alphaproteobacteria</taxon>
        <taxon>Acetobacterales</taxon>
        <taxon>Acetobacteraceae</taxon>
        <taxon>Komagataeibacter</taxon>
    </lineage>
</organism>
<feature type="compositionally biased region" description="Basic and acidic residues" evidence="3">
    <location>
        <begin position="383"/>
        <end position="396"/>
    </location>
</feature>
<sequence length="928" mass="103194">MRRVKSGLSIDELARDIERRGLLQSLNVRPVLDGEGAETGTYEVPAGGRRFRALELLVKQKKLAKTAPVPCVVREAGSAILAEDDSLAENVQRLALHPLDQFRAFRDMLEKGMSEEEIAAAFFVAPAVVKQRLRLMTVSDKLLEIYEQDGMRLEQLMAFSISDDHARQEQVWEIVAQSHNRESYVIRRMLTEKTVRASDARVRFVGLDAYLAAGGHIMRDLFEADDGGWLQDPAILDRLVMEKLHTAAEDIRAEGWKWVETALSFPWGHTRQFAEINGTEMPLSDEETARLAALRAEQESIEAEYAQADEYPDEVDTRLGEIEQAILALEERPLAFDPADMARAGAFVSLASNGTLQVERGFVLPEDMPTEPEETDDAGGADGYDHAAYDGRDERIAGYGSDADGEGDTTAPDVEPEEEDGIKPLPDRLLTELTAWRTLALRDAFASNPHIALTEFLHTLVRDVYWQTPGADCLEAYVREIALPVHSPDMPGSLPAHALRQRNEGWKHDLPENEDALWRWIDGLDDASRMALLAHCLSFGINALHESSYGPSLARSVRERLIRAGRLATALSLDLVEAGWQPTVENYFGRVTKARILQAVREARGHEAASRIAHLKKPDMAREAERLLEGSGWLPEALRTIGGAEQMSVETTTAGECVEASPLSKLMGSGTLRWRLPVPGSRFFYACRPGKRERSASPLVPNNRHKGEFSMTTTTILLLASRGAASGGFRIDPSRAERATARTVESRAIRVEASRDNAERLTFTVIRMWTSRRKPPRSMHQTGMSFYSLLTIRIRSRRDACPMATPISISGVSMHGIQKSAARASALRHSIYAECAKIECSGAWKISNRSRSGIASLRPRVSCIRRHRPCGISPRPAQPRSCRAFRPRAGHSLQKQTMTVKVSCGDVVFRNRKPRRSSKLNYPGFTGE</sequence>
<name>A0A4P5NXW8_9PROT</name>
<reference evidence="6" key="1">
    <citation type="submission" date="2017-01" db="EMBL/GenBank/DDBJ databases">
        <title>Komagataeibacter sp. MSKU9 whole genome sequencing project.</title>
        <authorList>
            <person name="Matsutani M."/>
            <person name="Naloka K."/>
            <person name="Theeragool G."/>
            <person name="Yakushi T."/>
            <person name="Matsushita K."/>
        </authorList>
    </citation>
    <scope>NUCLEOTIDE SEQUENCE [LARGE SCALE GENOMIC DNA]</scope>
    <source>
        <strain evidence="6">MSKU9</strain>
    </source>
</reference>
<dbReference type="PANTHER" id="PTHR33375:SF7">
    <property type="entry name" value="CHROMOSOME 2-PARTITIONING PROTEIN PARB-RELATED"/>
    <property type="match status" value="1"/>
</dbReference>